<dbReference type="GO" id="GO:0005886">
    <property type="term" value="C:plasma membrane"/>
    <property type="evidence" value="ECO:0007669"/>
    <property type="project" value="UniProtKB-SubCell"/>
</dbReference>
<comment type="caution">
    <text evidence="11">The sequence shown here is derived from an EMBL/GenBank/DDBJ whole genome shotgun (WGS) entry which is preliminary data.</text>
</comment>
<keyword evidence="3" id="KW-1003">Cell membrane</keyword>
<sequence>MATMWQKMSDPFQPGVISTEVTKNKVLKQPFTRDTLHLFDIKSKDDLFDSATRSRIVCEILRRTACIQTCQTIGINTLIAREVYDSAFPLHDGDFETPDKKDQRNDRQMLHEEWANYGVCFKYQPVDLIRHYFGEQMGLYFAWLGVYTQLLIPPSLLGVIVFIYGFLTVDANVPR</sequence>
<comment type="similarity">
    <text evidence="2 8">Belongs to the anoctamin family.</text>
</comment>
<feature type="domain" description="Anoctamin dimerisation" evidence="10">
    <location>
        <begin position="3"/>
        <end position="126"/>
    </location>
</feature>
<keyword evidence="5 8" id="KW-1133">Transmembrane helix</keyword>
<protein>
    <recommendedName>
        <fullName evidence="8">Anoctamin</fullName>
    </recommendedName>
</protein>
<dbReference type="PANTHER" id="PTHR12308:SF20">
    <property type="entry name" value="ANOCTAMIN-2"/>
    <property type="match status" value="1"/>
</dbReference>
<comment type="caution">
    <text evidence="8">Lacks conserved residue(s) required for the propagation of feature annotation.</text>
</comment>
<evidence type="ECO:0000256" key="1">
    <source>
        <dbReference type="ARBA" id="ARBA00004651"/>
    </source>
</evidence>
<dbReference type="InterPro" id="IPR007632">
    <property type="entry name" value="Anoctamin"/>
</dbReference>
<evidence type="ECO:0000259" key="9">
    <source>
        <dbReference type="Pfam" id="PF04547"/>
    </source>
</evidence>
<dbReference type="AlphaFoldDB" id="A0ABD1K1F7"/>
<proteinExistence type="inferred from homology"/>
<dbReference type="Proteomes" id="UP001591681">
    <property type="component" value="Unassembled WGS sequence"/>
</dbReference>
<evidence type="ECO:0000256" key="2">
    <source>
        <dbReference type="ARBA" id="ARBA00009671"/>
    </source>
</evidence>
<organism evidence="11 12">
    <name type="scientific">Coilia grayii</name>
    <name type="common">Gray's grenadier anchovy</name>
    <dbReference type="NCBI Taxonomy" id="363190"/>
    <lineage>
        <taxon>Eukaryota</taxon>
        <taxon>Metazoa</taxon>
        <taxon>Chordata</taxon>
        <taxon>Craniata</taxon>
        <taxon>Vertebrata</taxon>
        <taxon>Euteleostomi</taxon>
        <taxon>Actinopterygii</taxon>
        <taxon>Neopterygii</taxon>
        <taxon>Teleostei</taxon>
        <taxon>Clupei</taxon>
        <taxon>Clupeiformes</taxon>
        <taxon>Clupeoidei</taxon>
        <taxon>Engraulidae</taxon>
        <taxon>Coilinae</taxon>
        <taxon>Coilia</taxon>
    </lineage>
</organism>
<evidence type="ECO:0000259" key="10">
    <source>
        <dbReference type="Pfam" id="PF16178"/>
    </source>
</evidence>
<dbReference type="InterPro" id="IPR049452">
    <property type="entry name" value="Anoctamin_TM"/>
</dbReference>
<keyword evidence="7" id="KW-0325">Glycoprotein</keyword>
<evidence type="ECO:0000313" key="11">
    <source>
        <dbReference type="EMBL" id="KAL2092954.1"/>
    </source>
</evidence>
<reference evidence="11 12" key="1">
    <citation type="submission" date="2024-09" db="EMBL/GenBank/DDBJ databases">
        <title>A chromosome-level genome assembly of Gray's grenadier anchovy, Coilia grayii.</title>
        <authorList>
            <person name="Fu Z."/>
        </authorList>
    </citation>
    <scope>NUCLEOTIDE SEQUENCE [LARGE SCALE GENOMIC DNA]</scope>
    <source>
        <strain evidence="11">G4</strain>
        <tissue evidence="11">Muscle</tissue>
    </source>
</reference>
<evidence type="ECO:0000256" key="7">
    <source>
        <dbReference type="ARBA" id="ARBA00023180"/>
    </source>
</evidence>
<evidence type="ECO:0000313" key="12">
    <source>
        <dbReference type="Proteomes" id="UP001591681"/>
    </source>
</evidence>
<feature type="domain" description="Anoctamin transmembrane" evidence="9">
    <location>
        <begin position="129"/>
        <end position="168"/>
    </location>
</feature>
<comment type="subcellular location">
    <subcellularLocation>
        <location evidence="1">Cell membrane</location>
        <topology evidence="1">Multi-pass membrane protein</topology>
    </subcellularLocation>
    <subcellularLocation>
        <location evidence="8">Membrane</location>
        <topology evidence="8">Multi-pass membrane protein</topology>
    </subcellularLocation>
</comment>
<dbReference type="InterPro" id="IPR032394">
    <property type="entry name" value="Anoct_dimer"/>
</dbReference>
<dbReference type="Pfam" id="PF16178">
    <property type="entry name" value="Anoct_dimer"/>
    <property type="match status" value="1"/>
</dbReference>
<keyword evidence="12" id="KW-1185">Reference proteome</keyword>
<evidence type="ECO:0000256" key="3">
    <source>
        <dbReference type="ARBA" id="ARBA00022475"/>
    </source>
</evidence>
<accession>A0ABD1K1F7</accession>
<dbReference type="PANTHER" id="PTHR12308">
    <property type="entry name" value="ANOCTAMIN"/>
    <property type="match status" value="1"/>
</dbReference>
<evidence type="ECO:0000256" key="6">
    <source>
        <dbReference type="ARBA" id="ARBA00023136"/>
    </source>
</evidence>
<dbReference type="Pfam" id="PF04547">
    <property type="entry name" value="Anoctamin"/>
    <property type="match status" value="1"/>
</dbReference>
<gene>
    <name evidence="11" type="ORF">ACEWY4_010266</name>
</gene>
<evidence type="ECO:0000256" key="5">
    <source>
        <dbReference type="ARBA" id="ARBA00022989"/>
    </source>
</evidence>
<dbReference type="EMBL" id="JBHFQA010000009">
    <property type="protein sequence ID" value="KAL2092954.1"/>
    <property type="molecule type" value="Genomic_DNA"/>
</dbReference>
<evidence type="ECO:0000256" key="8">
    <source>
        <dbReference type="RuleBase" id="RU280814"/>
    </source>
</evidence>
<keyword evidence="6 8" id="KW-0472">Membrane</keyword>
<evidence type="ECO:0000256" key="4">
    <source>
        <dbReference type="ARBA" id="ARBA00022692"/>
    </source>
</evidence>
<feature type="transmembrane region" description="Helical" evidence="8">
    <location>
        <begin position="140"/>
        <end position="167"/>
    </location>
</feature>
<keyword evidence="4 8" id="KW-0812">Transmembrane</keyword>
<name>A0ABD1K1F7_9TELE</name>